<dbReference type="KEGG" id="pmai:CF386_11245"/>
<dbReference type="AlphaFoldDB" id="A0A220VHG5"/>
<keyword evidence="2" id="KW-1185">Reference proteome</keyword>
<gene>
    <name evidence="1" type="ORF">CF386_11245</name>
</gene>
<sequence>MIISMEEKKLLECMYDLQQKHQLGKDVFEYQDLQNSSGLEEQEFELDLHKLIENGFVYILNNGKSVLSAYVILTKKGETWCQENLT</sequence>
<dbReference type="EMBL" id="CP022356">
    <property type="protein sequence ID" value="ASK79622.1"/>
    <property type="molecule type" value="Genomic_DNA"/>
</dbReference>
<accession>A0A220VHG5</accession>
<evidence type="ECO:0000313" key="2">
    <source>
        <dbReference type="Proteomes" id="UP000242175"/>
    </source>
</evidence>
<proteinExistence type="predicted"/>
<name>A0A220VHG5_9GAMM</name>
<protein>
    <recommendedName>
        <fullName evidence="3">DUF2513 domain-containing protein</fullName>
    </recommendedName>
</protein>
<evidence type="ECO:0000313" key="1">
    <source>
        <dbReference type="EMBL" id="ASK79622.1"/>
    </source>
</evidence>
<dbReference type="Proteomes" id="UP000242175">
    <property type="component" value="Chromosome small"/>
</dbReference>
<organism evidence="1 2">
    <name type="scientific">Paraphotobacterium marinum</name>
    <dbReference type="NCBI Taxonomy" id="1755811"/>
    <lineage>
        <taxon>Bacteria</taxon>
        <taxon>Pseudomonadati</taxon>
        <taxon>Pseudomonadota</taxon>
        <taxon>Gammaproteobacteria</taxon>
        <taxon>Vibrionales</taxon>
        <taxon>Vibrionaceae</taxon>
        <taxon>Paraphotobacterium</taxon>
    </lineage>
</organism>
<evidence type="ECO:0008006" key="3">
    <source>
        <dbReference type="Google" id="ProtNLM"/>
    </source>
</evidence>
<dbReference type="RefSeq" id="WP_089074530.1">
    <property type="nucleotide sequence ID" value="NZ_CBCSAM010000014.1"/>
</dbReference>
<reference evidence="1 2" key="1">
    <citation type="journal article" date="2016" name="Int. J. Syst. Evol. Microbiol.">
        <title>Paraphotobacterium marinum gen. nov., sp. nov., a member of the family Vibrionaceae, isolated from surface seawater.</title>
        <authorList>
            <person name="Huang Z."/>
            <person name="Dong C."/>
            <person name="Shao Z."/>
        </authorList>
    </citation>
    <scope>NUCLEOTIDE SEQUENCE [LARGE SCALE GENOMIC DNA]</scope>
    <source>
        <strain evidence="1 2">NSCS20N07D</strain>
    </source>
</reference>